<dbReference type="AlphaFoldDB" id="A0A5M6BVK4"/>
<keyword evidence="5 6" id="KW-0131">Cell cycle</keyword>
<evidence type="ECO:0000256" key="5">
    <source>
        <dbReference type="ARBA" id="ARBA00023306"/>
    </source>
</evidence>
<dbReference type="Proteomes" id="UP000322225">
    <property type="component" value="Chromosome 11"/>
</dbReference>
<reference evidence="8" key="1">
    <citation type="submission" date="2017-08" db="EMBL/GenBank/DDBJ databases">
        <authorList>
            <person name="Cuomo C."/>
            <person name="Billmyre B."/>
            <person name="Heitman J."/>
        </authorList>
    </citation>
    <scope>NUCLEOTIDE SEQUENCE</scope>
    <source>
        <strain evidence="8">CBS 12478</strain>
    </source>
</reference>
<dbReference type="GO" id="GO:0031297">
    <property type="term" value="P:replication fork processing"/>
    <property type="evidence" value="ECO:0007669"/>
    <property type="project" value="UniProtKB-UniRule"/>
</dbReference>
<comment type="subcellular location">
    <subcellularLocation>
        <location evidence="1 6">Nucleus</location>
    </subcellularLocation>
</comment>
<accession>A0A5M6BVK4</accession>
<feature type="region of interest" description="Disordered" evidence="7">
    <location>
        <begin position="215"/>
        <end position="325"/>
    </location>
</feature>
<feature type="compositionally biased region" description="Low complexity" evidence="7">
    <location>
        <begin position="12"/>
        <end position="21"/>
    </location>
</feature>
<name>A0A5M6BVK4_9TREE</name>
<dbReference type="GO" id="GO:0006974">
    <property type="term" value="P:DNA damage response"/>
    <property type="evidence" value="ECO:0007669"/>
    <property type="project" value="UniProtKB-KW"/>
</dbReference>
<dbReference type="Pfam" id="PF07962">
    <property type="entry name" value="Swi3"/>
    <property type="match status" value="1"/>
</dbReference>
<dbReference type="InterPro" id="IPR040038">
    <property type="entry name" value="TIPIN/Csm3/Swi3"/>
</dbReference>
<evidence type="ECO:0000256" key="6">
    <source>
        <dbReference type="RuleBase" id="RU366049"/>
    </source>
</evidence>
<dbReference type="GO" id="GO:0003677">
    <property type="term" value="F:DNA binding"/>
    <property type="evidence" value="ECO:0007669"/>
    <property type="project" value="TreeGrafter"/>
</dbReference>
<evidence type="ECO:0000256" key="4">
    <source>
        <dbReference type="ARBA" id="ARBA00023242"/>
    </source>
</evidence>
<dbReference type="KEGG" id="ksn:43591940"/>
<dbReference type="GeneID" id="43591940"/>
<comment type="function">
    <text evidence="6">Plays an important role in the control of DNA replication and the maintenance of replication fork stability.</text>
</comment>
<protein>
    <recommendedName>
        <fullName evidence="6">Chromosome segregation in meiosis protein</fullName>
    </recommendedName>
</protein>
<organism evidence="8 9">
    <name type="scientific">Kwoniella shandongensis</name>
    <dbReference type="NCBI Taxonomy" id="1734106"/>
    <lineage>
        <taxon>Eukaryota</taxon>
        <taxon>Fungi</taxon>
        <taxon>Dikarya</taxon>
        <taxon>Basidiomycota</taxon>
        <taxon>Agaricomycotina</taxon>
        <taxon>Tremellomycetes</taxon>
        <taxon>Tremellales</taxon>
        <taxon>Cryptococcaceae</taxon>
        <taxon>Kwoniella</taxon>
    </lineage>
</organism>
<evidence type="ECO:0000256" key="2">
    <source>
        <dbReference type="ARBA" id="ARBA00006075"/>
    </source>
</evidence>
<keyword evidence="3 6" id="KW-0227">DNA damage</keyword>
<dbReference type="PANTHER" id="PTHR13220:SF11">
    <property type="entry name" value="TIMELESS-INTERACTING PROTEIN"/>
    <property type="match status" value="1"/>
</dbReference>
<gene>
    <name evidence="8" type="ORF">CI109_105921</name>
</gene>
<evidence type="ECO:0000313" key="9">
    <source>
        <dbReference type="Proteomes" id="UP000322225"/>
    </source>
</evidence>
<feature type="compositionally biased region" description="Gly residues" evidence="7">
    <location>
        <begin position="53"/>
        <end position="62"/>
    </location>
</feature>
<dbReference type="GO" id="GO:0031298">
    <property type="term" value="C:replication fork protection complex"/>
    <property type="evidence" value="ECO:0007669"/>
    <property type="project" value="TreeGrafter"/>
</dbReference>
<dbReference type="OrthoDB" id="437078at2759"/>
<feature type="compositionally biased region" description="Pro residues" evidence="7">
    <location>
        <begin position="219"/>
        <end position="229"/>
    </location>
</feature>
<comment type="similarity">
    <text evidence="2 6">Belongs to the CSM3 family.</text>
</comment>
<sequence length="325" mass="35554">MSAGLADLFGDSPPRASVAARSRSRSRTRSFSPISPDRSRPNRINANPLFLSPGGGRGGGTSTYGSPSRRPERTPPSAPAPAAGQLARPRPREEDDFEDPFAGLNDPLASDGGDGGGDGDDEDGTRKRKRVMAKVDADRLTGDKGIPALCRAAKRFKVHGKGREAHDLRNLLNVYQMWAHGMFPKGDFAHTINRVEVVCRTRRMESAMKGYREAFYPAPRSPSPPPILSPTPDRALSPPEDYDPETEAMDRPEPLFSSRLPREEDDGGDPDLEEMMAMEEMEREAEQAQGQARAHETSSALVPPHQGDDGPPVLDEEDEWEGLYD</sequence>
<keyword evidence="4 6" id="KW-0539">Nucleus</keyword>
<evidence type="ECO:0000256" key="7">
    <source>
        <dbReference type="SAM" id="MobiDB-lite"/>
    </source>
</evidence>
<dbReference type="RefSeq" id="XP_031857937.1">
    <property type="nucleotide sequence ID" value="XM_032007769.1"/>
</dbReference>
<evidence type="ECO:0000313" key="8">
    <source>
        <dbReference type="EMBL" id="WWD21436.1"/>
    </source>
</evidence>
<evidence type="ECO:0000256" key="1">
    <source>
        <dbReference type="ARBA" id="ARBA00004123"/>
    </source>
</evidence>
<dbReference type="GO" id="GO:0000076">
    <property type="term" value="P:DNA replication checkpoint signaling"/>
    <property type="evidence" value="ECO:0007669"/>
    <property type="project" value="UniProtKB-UniRule"/>
</dbReference>
<feature type="region of interest" description="Disordered" evidence="7">
    <location>
        <begin position="1"/>
        <end position="131"/>
    </location>
</feature>
<evidence type="ECO:0000256" key="3">
    <source>
        <dbReference type="ARBA" id="ARBA00022763"/>
    </source>
</evidence>
<feature type="compositionally biased region" description="Acidic residues" evidence="7">
    <location>
        <begin position="314"/>
        <end position="325"/>
    </location>
</feature>
<dbReference type="PANTHER" id="PTHR13220">
    <property type="entry name" value="TIMELESS INTERACTING-RELATED"/>
    <property type="match status" value="1"/>
</dbReference>
<feature type="compositionally biased region" description="Acidic residues" evidence="7">
    <location>
        <begin position="263"/>
        <end position="283"/>
    </location>
</feature>
<reference evidence="8" key="2">
    <citation type="submission" date="2024-01" db="EMBL/GenBank/DDBJ databases">
        <title>Comparative genomics of Cryptococcus and Kwoniella reveals pathogenesis evolution and contrasting modes of karyotype evolution via chromosome fusion or intercentromeric recombination.</title>
        <authorList>
            <person name="Coelho M.A."/>
            <person name="David-Palma M."/>
            <person name="Shea T."/>
            <person name="Bowers K."/>
            <person name="McGinley-Smith S."/>
            <person name="Mohammad A.W."/>
            <person name="Gnirke A."/>
            <person name="Yurkov A.M."/>
            <person name="Nowrousian M."/>
            <person name="Sun S."/>
            <person name="Cuomo C.A."/>
            <person name="Heitman J."/>
        </authorList>
    </citation>
    <scope>NUCLEOTIDE SEQUENCE</scope>
    <source>
        <strain evidence="8">CBS 12478</strain>
    </source>
</reference>
<proteinExistence type="inferred from homology"/>
<dbReference type="EMBL" id="CP144061">
    <property type="protein sequence ID" value="WWD21436.1"/>
    <property type="molecule type" value="Genomic_DNA"/>
</dbReference>
<dbReference type="GO" id="GO:0043111">
    <property type="term" value="P:replication fork arrest"/>
    <property type="evidence" value="ECO:0007669"/>
    <property type="project" value="TreeGrafter"/>
</dbReference>
<keyword evidence="9" id="KW-1185">Reference proteome</keyword>
<dbReference type="InterPro" id="IPR012923">
    <property type="entry name" value="Csm3"/>
</dbReference>